<dbReference type="Proteomes" id="UP000247498">
    <property type="component" value="Unassembled WGS sequence"/>
</dbReference>
<feature type="compositionally biased region" description="Low complexity" evidence="7">
    <location>
        <begin position="813"/>
        <end position="822"/>
    </location>
</feature>
<keyword evidence="8" id="KW-0732">Signal</keyword>
<dbReference type="STRING" id="307507.A0A2V0NSQ7"/>
<evidence type="ECO:0000256" key="4">
    <source>
        <dbReference type="ARBA" id="ARBA00023157"/>
    </source>
</evidence>
<evidence type="ECO:0000256" key="5">
    <source>
        <dbReference type="ARBA" id="ARBA00023235"/>
    </source>
</evidence>
<dbReference type="GO" id="GO:0015035">
    <property type="term" value="F:protein-disulfide reductase activity"/>
    <property type="evidence" value="ECO:0007669"/>
    <property type="project" value="TreeGrafter"/>
</dbReference>
<feature type="region of interest" description="Disordered" evidence="7">
    <location>
        <begin position="286"/>
        <end position="313"/>
    </location>
</feature>
<feature type="region of interest" description="Disordered" evidence="7">
    <location>
        <begin position="730"/>
        <end position="846"/>
    </location>
</feature>
<dbReference type="InParanoid" id="A0A2V0NSQ7"/>
<dbReference type="SUPFAM" id="SSF52833">
    <property type="entry name" value="Thioredoxin-like"/>
    <property type="match status" value="2"/>
</dbReference>
<evidence type="ECO:0000256" key="8">
    <source>
        <dbReference type="SAM" id="SignalP"/>
    </source>
</evidence>
<evidence type="ECO:0000256" key="7">
    <source>
        <dbReference type="SAM" id="MobiDB-lite"/>
    </source>
</evidence>
<dbReference type="GO" id="GO:0005788">
    <property type="term" value="C:endoplasmic reticulum lumen"/>
    <property type="evidence" value="ECO:0007669"/>
    <property type="project" value="UniProtKB-SubCell"/>
</dbReference>
<evidence type="ECO:0000256" key="6">
    <source>
        <dbReference type="ARBA" id="ARBA00023284"/>
    </source>
</evidence>
<evidence type="ECO:0000313" key="11">
    <source>
        <dbReference type="Proteomes" id="UP000247498"/>
    </source>
</evidence>
<comment type="caution">
    <text evidence="10">The sequence shown here is derived from an EMBL/GenBank/DDBJ whole genome shotgun (WGS) entry which is preliminary data.</text>
</comment>
<dbReference type="AlphaFoldDB" id="A0A2V0NSQ7"/>
<dbReference type="InterPro" id="IPR057305">
    <property type="entry name" value="Thioredox_PDIA6_C"/>
</dbReference>
<proteinExistence type="predicted"/>
<comment type="catalytic activity">
    <reaction evidence="1">
        <text>Catalyzes the rearrangement of -S-S- bonds in proteins.</text>
        <dbReference type="EC" id="5.3.4.1"/>
    </reaction>
</comment>
<accession>A0A2V0NSQ7</accession>
<name>A0A2V0NSQ7_9CHLO</name>
<dbReference type="PROSITE" id="PS51352">
    <property type="entry name" value="THIOREDOXIN_2"/>
    <property type="match status" value="1"/>
</dbReference>
<evidence type="ECO:0000256" key="1">
    <source>
        <dbReference type="ARBA" id="ARBA00001182"/>
    </source>
</evidence>
<dbReference type="InterPro" id="IPR013766">
    <property type="entry name" value="Thioredoxin_domain"/>
</dbReference>
<keyword evidence="11" id="KW-1185">Reference proteome</keyword>
<evidence type="ECO:0000256" key="3">
    <source>
        <dbReference type="ARBA" id="ARBA00012723"/>
    </source>
</evidence>
<sequence length="846" mass="86062">MGQRHCGAARRRAQLPLFAGALLLLLRGAIAGLYPPADGVVAIESPEDFKAAFLTAHGAGLVEFCIHKNPVCVALAPELRKVASNLQGIATVAAVDCGTASAAPLCEAHVKGNRYPTHLIVGPDLETHPDTGEPSKQITEWTGDRGAKAIAAAVAEQLNERHITALGSEAELDAFVAPAPEEAAASEAGGAAAASAAAAAAQPLARALLFTDKPKTTTLAKGLSTAYAGRLLFGQVQRDGGAGEAAGKLGVTEFPTLLAVKPDGSREPYSGPLKAPAIREFLDRFALPPPPGAGGSSSHSSGSGSQGKGKGKHADPYAAFKEVFIEDLAPANLTALDKDASMWLLAVYEGSEAAPCADELAKFDAAASAAQSIVRYGRLDASGADEEQRGALKAMGVDAAALAAAPCALQVVLLPAGAGKEEAGGYKRWDGGLDDPKALRGWLLEEVPDTTAQLGSEAELRAFLSVPVPAAGAPPDGRVVLFASKSDVPGVFKALAFNTAAVAGARIEFGWIPGSAPAEFRESAAKTLHVARTPALVAVVPARGATAAAAAKEGAPPGATPMAIQPYPGPLKYAVMALWLRSLAASTGLADEAGAAARRAAAEAAAAVRVAATQEELEAGCYSRGALCVLAMLDGRRGGERLEAWLGALREAAAKQEAKQPGLVPFAAVDASRQPAAREALRLRADELPALAVVSVKRMRYALGPPGAGVTAAAVEELLDGVLSGRLGTAPLQELPRLSEPTEPPGEDGPEAGAASDGGGGAGADEEFDLSEIMAEDVGMASKEEQLRRAEEEIAAEAAAKAKAKAEAEARAAAEAAAAAAAAKKKKAKRKKKKAAAAANDKKDEL</sequence>
<feature type="compositionally biased region" description="Basic residues" evidence="7">
    <location>
        <begin position="823"/>
        <end position="835"/>
    </location>
</feature>
<dbReference type="Gene3D" id="3.40.30.10">
    <property type="entry name" value="Glutaredoxin"/>
    <property type="match status" value="2"/>
</dbReference>
<dbReference type="PANTHER" id="PTHR45815">
    <property type="entry name" value="PROTEIN DISULFIDE-ISOMERASE A6"/>
    <property type="match status" value="1"/>
</dbReference>
<dbReference type="OrthoDB" id="511561at2759"/>
<dbReference type="EC" id="5.3.4.1" evidence="3"/>
<feature type="compositionally biased region" description="Basic and acidic residues" evidence="7">
    <location>
        <begin position="782"/>
        <end position="792"/>
    </location>
</feature>
<dbReference type="InterPro" id="IPR036249">
    <property type="entry name" value="Thioredoxin-like_sf"/>
</dbReference>
<feature type="chain" id="PRO_5016085417" description="protein disulfide-isomerase" evidence="8">
    <location>
        <begin position="32"/>
        <end position="846"/>
    </location>
</feature>
<dbReference type="Pfam" id="PF24541">
    <property type="entry name" value="Thioredox_PDIA6_C"/>
    <property type="match status" value="1"/>
</dbReference>
<keyword evidence="5" id="KW-0413">Isomerase</keyword>
<dbReference type="PANTHER" id="PTHR45815:SF3">
    <property type="entry name" value="PROTEIN DISULFIDE-ISOMERASE A6"/>
    <property type="match status" value="1"/>
</dbReference>
<feature type="domain" description="Thioredoxin" evidence="9">
    <location>
        <begin position="23"/>
        <end position="159"/>
    </location>
</feature>
<keyword evidence="6" id="KW-0676">Redox-active center</keyword>
<evidence type="ECO:0000313" key="10">
    <source>
        <dbReference type="EMBL" id="GBF90666.1"/>
    </source>
</evidence>
<keyword evidence="4" id="KW-1015">Disulfide bond</keyword>
<dbReference type="GO" id="GO:0003756">
    <property type="term" value="F:protein disulfide isomerase activity"/>
    <property type="evidence" value="ECO:0007669"/>
    <property type="project" value="UniProtKB-EC"/>
</dbReference>
<evidence type="ECO:0000256" key="2">
    <source>
        <dbReference type="ARBA" id="ARBA00004319"/>
    </source>
</evidence>
<reference evidence="10 11" key="1">
    <citation type="journal article" date="2018" name="Sci. Rep.">
        <title>Raphidocelis subcapitata (=Pseudokirchneriella subcapitata) provides an insight into genome evolution and environmental adaptations in the Sphaeropleales.</title>
        <authorList>
            <person name="Suzuki S."/>
            <person name="Yamaguchi H."/>
            <person name="Nakajima N."/>
            <person name="Kawachi M."/>
        </authorList>
    </citation>
    <scope>NUCLEOTIDE SEQUENCE [LARGE SCALE GENOMIC DNA]</scope>
    <source>
        <strain evidence="10 11">NIES-35</strain>
    </source>
</reference>
<protein>
    <recommendedName>
        <fullName evidence="3">protein disulfide-isomerase</fullName>
        <ecNumber evidence="3">5.3.4.1</ecNumber>
    </recommendedName>
</protein>
<comment type="subcellular location">
    <subcellularLocation>
        <location evidence="2">Endoplasmic reticulum lumen</location>
    </subcellularLocation>
</comment>
<dbReference type="GO" id="GO:0034976">
    <property type="term" value="P:response to endoplasmic reticulum stress"/>
    <property type="evidence" value="ECO:0007669"/>
    <property type="project" value="TreeGrafter"/>
</dbReference>
<feature type="signal peptide" evidence="8">
    <location>
        <begin position="1"/>
        <end position="31"/>
    </location>
</feature>
<dbReference type="EMBL" id="BDRX01000018">
    <property type="protein sequence ID" value="GBF90666.1"/>
    <property type="molecule type" value="Genomic_DNA"/>
</dbReference>
<organism evidence="10 11">
    <name type="scientific">Raphidocelis subcapitata</name>
    <dbReference type="NCBI Taxonomy" id="307507"/>
    <lineage>
        <taxon>Eukaryota</taxon>
        <taxon>Viridiplantae</taxon>
        <taxon>Chlorophyta</taxon>
        <taxon>core chlorophytes</taxon>
        <taxon>Chlorophyceae</taxon>
        <taxon>CS clade</taxon>
        <taxon>Sphaeropleales</taxon>
        <taxon>Selenastraceae</taxon>
        <taxon>Raphidocelis</taxon>
    </lineage>
</organism>
<evidence type="ECO:0000259" key="9">
    <source>
        <dbReference type="PROSITE" id="PS51352"/>
    </source>
</evidence>
<gene>
    <name evidence="10" type="ORF">Rsub_03238</name>
</gene>